<dbReference type="Gene3D" id="3.50.50.60">
    <property type="entry name" value="FAD/NAD(P)-binding domain"/>
    <property type="match status" value="1"/>
</dbReference>
<dbReference type="Gene3D" id="3.30.70.1990">
    <property type="match status" value="1"/>
</dbReference>
<dbReference type="SUPFAM" id="SSF51905">
    <property type="entry name" value="FAD/NAD(P)-binding domain"/>
    <property type="match status" value="1"/>
</dbReference>
<organism evidence="2 3">
    <name type="scientific">Rasamsonia emersonii (strain ATCC 16479 / CBS 393.64 / IMI 116815)</name>
    <dbReference type="NCBI Taxonomy" id="1408163"/>
    <lineage>
        <taxon>Eukaryota</taxon>
        <taxon>Fungi</taxon>
        <taxon>Dikarya</taxon>
        <taxon>Ascomycota</taxon>
        <taxon>Pezizomycotina</taxon>
        <taxon>Eurotiomycetes</taxon>
        <taxon>Eurotiomycetidae</taxon>
        <taxon>Eurotiales</taxon>
        <taxon>Trichocomaceae</taxon>
        <taxon>Rasamsonia</taxon>
    </lineage>
</organism>
<accession>A0A0F4Z1N8</accession>
<dbReference type="EMBL" id="LASV01000070">
    <property type="protein sequence ID" value="KKA24265.1"/>
    <property type="molecule type" value="Genomic_DNA"/>
</dbReference>
<dbReference type="OrthoDB" id="68575at2759"/>
<dbReference type="Pfam" id="PF13450">
    <property type="entry name" value="NAD_binding_8"/>
    <property type="match status" value="1"/>
</dbReference>
<dbReference type="Gene3D" id="1.10.405.20">
    <property type="match status" value="1"/>
</dbReference>
<sequence length="469" mass="51274">MASFLKRISIAIGFPWLRLVAETANEAADEVIIRDVAIIGGGSSGTYAAVRLHDSGKSVVVIEKEDVLGGHTQTYRDPTTNKTTDLGVVVFDNQQLVKDYLGRLDIPWKVAPPSLLGSDADAVYVDVHTGEVINHTAPDPGPGLAAYAAQLAKYPHLETGFFLPDPVPEDLVLPFGDFVAKYPNISSAVPTIFNFGQGLGDTLYQPTLYVLKLVSPDVVRDISIGWLTTANEANHEIYDKALALLGQDVLLRSRVISTDRSANDSVKVVVDTPSGNKTIQAKKLLVAIPQKLDNLIGFDLDANEKALFGQFVHTGYYTSLVRHTGLPDNLTVISISPDNPSQLPQLPGVYSISPTVIAGLFDIKYGSPTSLPDDFVKGEIIAFLRQLRQSGVATMDTRQEPEFVQFQAHVPFELTVSPGAIQSGFYKKLYALQGRRNTYYTGAAFQTHNSFMLWNYTEWHVLPLLLNDS</sequence>
<reference evidence="2 3" key="1">
    <citation type="submission" date="2015-04" db="EMBL/GenBank/DDBJ databases">
        <authorList>
            <person name="Heijne W.H."/>
            <person name="Fedorova N.D."/>
            <person name="Nierman W.C."/>
            <person name="Vollebregt A.W."/>
            <person name="Zhao Z."/>
            <person name="Wu L."/>
            <person name="Kumar M."/>
            <person name="Stam H."/>
            <person name="van den Berg M.A."/>
            <person name="Pel H.J."/>
        </authorList>
    </citation>
    <scope>NUCLEOTIDE SEQUENCE [LARGE SCALE GENOMIC DNA]</scope>
    <source>
        <strain evidence="2 3">CBS 393.64</strain>
    </source>
</reference>
<protein>
    <submittedName>
        <fullName evidence="2">FAD dependent oxidoreductase family protein</fullName>
    </submittedName>
</protein>
<keyword evidence="3" id="KW-1185">Reference proteome</keyword>
<dbReference type="PANTHER" id="PTHR43563">
    <property type="entry name" value="AMINE OXIDASE"/>
    <property type="match status" value="1"/>
</dbReference>
<dbReference type="AlphaFoldDB" id="A0A0F4Z1N8"/>
<dbReference type="GO" id="GO:0016491">
    <property type="term" value="F:oxidoreductase activity"/>
    <property type="evidence" value="ECO:0007669"/>
    <property type="project" value="UniProtKB-ARBA"/>
</dbReference>
<dbReference type="InterPro" id="IPR050703">
    <property type="entry name" value="Flavin_MAO"/>
</dbReference>
<evidence type="ECO:0000313" key="3">
    <source>
        <dbReference type="Proteomes" id="UP000053958"/>
    </source>
</evidence>
<keyword evidence="1" id="KW-0732">Signal</keyword>
<dbReference type="RefSeq" id="XP_013330877.1">
    <property type="nucleotide sequence ID" value="XM_013475423.1"/>
</dbReference>
<gene>
    <name evidence="2" type="ORF">T310_1698</name>
</gene>
<dbReference type="InterPro" id="IPR036188">
    <property type="entry name" value="FAD/NAD-bd_sf"/>
</dbReference>
<feature type="chain" id="PRO_5002482081" evidence="1">
    <location>
        <begin position="24"/>
        <end position="469"/>
    </location>
</feature>
<evidence type="ECO:0000256" key="1">
    <source>
        <dbReference type="SAM" id="SignalP"/>
    </source>
</evidence>
<name>A0A0F4Z1N8_RASE3</name>
<feature type="signal peptide" evidence="1">
    <location>
        <begin position="1"/>
        <end position="23"/>
    </location>
</feature>
<dbReference type="PANTHER" id="PTHR43563:SF1">
    <property type="entry name" value="AMINE OXIDASE [FLAVIN-CONTAINING] B"/>
    <property type="match status" value="1"/>
</dbReference>
<proteinExistence type="predicted"/>
<dbReference type="GeneID" id="25314049"/>
<dbReference type="Proteomes" id="UP000053958">
    <property type="component" value="Unassembled WGS sequence"/>
</dbReference>
<evidence type="ECO:0000313" key="2">
    <source>
        <dbReference type="EMBL" id="KKA24265.1"/>
    </source>
</evidence>
<dbReference type="STRING" id="1408163.A0A0F4Z1N8"/>
<comment type="caution">
    <text evidence="2">The sequence shown here is derived from an EMBL/GenBank/DDBJ whole genome shotgun (WGS) entry which is preliminary data.</text>
</comment>